<dbReference type="InParanoid" id="G2XXC4"/>
<evidence type="ECO:0000259" key="2">
    <source>
        <dbReference type="PROSITE" id="PS50837"/>
    </source>
</evidence>
<dbReference type="EMBL" id="FQ790275">
    <property type="protein sequence ID" value="CCD45202.1"/>
    <property type="molecule type" value="Genomic_DNA"/>
</dbReference>
<protein>
    <recommendedName>
        <fullName evidence="2">NACHT domain-containing protein</fullName>
    </recommendedName>
</protein>
<proteinExistence type="predicted"/>
<dbReference type="InterPro" id="IPR027417">
    <property type="entry name" value="P-loop_NTPase"/>
</dbReference>
<dbReference type="InterPro" id="IPR049945">
    <property type="entry name" value="AAA_22"/>
</dbReference>
<gene>
    <name evidence="3" type="ORF">BofuT4_P009190.1</name>
</gene>
<reference evidence="4" key="1">
    <citation type="journal article" date="2011" name="PLoS Genet.">
        <title>Genomic analysis of the necrotrophic fungal pathogens Sclerotinia sclerotiorum and Botrytis cinerea.</title>
        <authorList>
            <person name="Amselem J."/>
            <person name="Cuomo C.A."/>
            <person name="van Kan J.A."/>
            <person name="Viaud M."/>
            <person name="Benito E.P."/>
            <person name="Couloux A."/>
            <person name="Coutinho P.M."/>
            <person name="de Vries R.P."/>
            <person name="Dyer P.S."/>
            <person name="Fillinger S."/>
            <person name="Fournier E."/>
            <person name="Gout L."/>
            <person name="Hahn M."/>
            <person name="Kohn L."/>
            <person name="Lapalu N."/>
            <person name="Plummer K.M."/>
            <person name="Pradier J.M."/>
            <person name="Quevillon E."/>
            <person name="Sharon A."/>
            <person name="Simon A."/>
            <person name="ten Have A."/>
            <person name="Tudzynski B."/>
            <person name="Tudzynski P."/>
            <person name="Wincker P."/>
            <person name="Andrew M."/>
            <person name="Anthouard V."/>
            <person name="Beever R.E."/>
            <person name="Beffa R."/>
            <person name="Benoit I."/>
            <person name="Bouzid O."/>
            <person name="Brault B."/>
            <person name="Chen Z."/>
            <person name="Choquer M."/>
            <person name="Collemare J."/>
            <person name="Cotton P."/>
            <person name="Danchin E.G."/>
            <person name="Da Silva C."/>
            <person name="Gautier A."/>
            <person name="Giraud C."/>
            <person name="Giraud T."/>
            <person name="Gonzalez C."/>
            <person name="Grossetete S."/>
            <person name="Guldener U."/>
            <person name="Henrissat B."/>
            <person name="Howlett B.J."/>
            <person name="Kodira C."/>
            <person name="Kretschmer M."/>
            <person name="Lappartient A."/>
            <person name="Leroch M."/>
            <person name="Levis C."/>
            <person name="Mauceli E."/>
            <person name="Neuveglise C."/>
            <person name="Oeser B."/>
            <person name="Pearson M."/>
            <person name="Poulain J."/>
            <person name="Poussereau N."/>
            <person name="Quesneville H."/>
            <person name="Rascle C."/>
            <person name="Schumacher J."/>
            <person name="Segurens B."/>
            <person name="Sexton A."/>
            <person name="Silva E."/>
            <person name="Sirven C."/>
            <person name="Soanes D.M."/>
            <person name="Talbot N.J."/>
            <person name="Templeton M."/>
            <person name="Yandava C."/>
            <person name="Yarden O."/>
            <person name="Zeng Q."/>
            <person name="Rollins J.A."/>
            <person name="Lebrun M.H."/>
            <person name="Dickman M."/>
        </authorList>
    </citation>
    <scope>NUCLEOTIDE SEQUENCE [LARGE SCALE GENOMIC DNA]</scope>
    <source>
        <strain evidence="4">T4</strain>
    </source>
</reference>
<organism evidence="3 4">
    <name type="scientific">Botryotinia fuckeliana (strain T4)</name>
    <name type="common">Noble rot fungus</name>
    <name type="synonym">Botrytis cinerea</name>
    <dbReference type="NCBI Taxonomy" id="999810"/>
    <lineage>
        <taxon>Eukaryota</taxon>
        <taxon>Fungi</taxon>
        <taxon>Dikarya</taxon>
        <taxon>Ascomycota</taxon>
        <taxon>Pezizomycotina</taxon>
        <taxon>Leotiomycetes</taxon>
        <taxon>Helotiales</taxon>
        <taxon>Sclerotiniaceae</taxon>
        <taxon>Botrytis</taxon>
    </lineage>
</organism>
<dbReference type="PROSITE" id="PS50837">
    <property type="entry name" value="NACHT"/>
    <property type="match status" value="1"/>
</dbReference>
<dbReference type="Pfam" id="PF24883">
    <property type="entry name" value="NPHP3_N"/>
    <property type="match status" value="1"/>
</dbReference>
<evidence type="ECO:0000313" key="3">
    <source>
        <dbReference type="EMBL" id="CCD45202.1"/>
    </source>
</evidence>
<dbReference type="AlphaFoldDB" id="G2XXC4"/>
<dbReference type="SUPFAM" id="SSF52540">
    <property type="entry name" value="P-loop containing nucleoside triphosphate hydrolases"/>
    <property type="match status" value="2"/>
</dbReference>
<evidence type="ECO:0000313" key="4">
    <source>
        <dbReference type="Proteomes" id="UP000008177"/>
    </source>
</evidence>
<dbReference type="PANTHER" id="PTHR10039">
    <property type="entry name" value="AMELOGENIN"/>
    <property type="match status" value="1"/>
</dbReference>
<dbReference type="GO" id="GO:0043531">
    <property type="term" value="F:ADP binding"/>
    <property type="evidence" value="ECO:0007669"/>
    <property type="project" value="InterPro"/>
</dbReference>
<dbReference type="Proteomes" id="UP000008177">
    <property type="component" value="Unplaced contigs"/>
</dbReference>
<sequence length="753" mass="85636">MCCGRRAIEREVAKYLRSVRISCSEPFLVTYLDRIGAHNLELSQRERFDFLDQEVKIATRSIQTRLTNLRRLIENQGLENKALHQKTLNFIEVSTSKVLGSVGSEGDATRASIAKSEAVILERMQQLNLPQNLFKSHQKIILIGLGGVGKSQIASNYANQLRKHNKSLSYVWVDSNTEDAFVDSYRKILGQIPKEYREDQLKIIRRSPEALDENYTDAEVLRLVCDWFSSKKAGRWLMVLDNADNLNMFSVSGFGHLRLKAALPQSDSGRLLITSRTEQVSFELMDVGKECVIPVTPMTPKQAETMFRTFLPNDNSTDDEISQLAKKLDFLPLAIRQATSFISRSSGRITIASYSQLFDTAAYQSRLLKKEFPDSTRPEDMTNAVAATWQISFRAIEKERPIAAEMLAFIGVLSTEGIPVFLLKAIQPDELEFEQDLGMLIQYSLVDQDARKDLLSLHRLVQLSIMMWLSDNNAQTQWHAKAFVVLRDAFLKAMSASGPKRPDMATCRALRIHVINICRYKFESAISMLDCQELMTSVKEFDRFSLTWLKAGDVTKIHHAKSIERVKGTTDWLFDHSTFQNWISSPGQLLWVTGEAGSGKTVLSSSVIDHFIYLGSMPAHNFKLLFFYFQYNMESKADLVFRELLRQFCSGEDQIPSAVEDMTTKYDSTSEMPSIDDTLVIFRSVIKESKKKVIVVIDALDECPQLSRGDMLNALLSCNGANIPNLYFFISSRMKKDIYYDFRYALCIRMGNV</sequence>
<accession>G2XXC4</accession>
<dbReference type="InterPro" id="IPR056884">
    <property type="entry name" value="NPHP3-like_N"/>
</dbReference>
<feature type="domain" description="NACHT" evidence="2">
    <location>
        <begin position="588"/>
        <end position="733"/>
    </location>
</feature>
<name>G2XXC4_BOTF4</name>
<keyword evidence="1" id="KW-0677">Repeat</keyword>
<evidence type="ECO:0000256" key="1">
    <source>
        <dbReference type="ARBA" id="ARBA00022737"/>
    </source>
</evidence>
<dbReference type="HOGENOM" id="CLU_369598_0_0_1"/>
<dbReference type="Gene3D" id="3.40.50.300">
    <property type="entry name" value="P-loop containing nucleotide triphosphate hydrolases"/>
    <property type="match status" value="2"/>
</dbReference>
<dbReference type="InterPro" id="IPR007111">
    <property type="entry name" value="NACHT_NTPase"/>
</dbReference>
<dbReference type="Pfam" id="PF13401">
    <property type="entry name" value="AAA_22"/>
    <property type="match status" value="1"/>
</dbReference>